<sequence>MSLGVTSEEFFYDMGGENNADCFCKVPSKEACPLCIEPLEIDDIDFYPCKCEYQICRFCWHRLRTDENGLCPACRQPYPENPVNFKPLSASDVQKIKSEKKQKQQQQRIKMSESRKHLSSYRVLQKNLVYVVGLSARVADPDILKKPEFFGKYGRILKECMYLHDVADNEVSFTKDDMHLGRHAEYEKKLIETTLLKDKAQRERVFLIANNRRKHSQSKSGERAASAHNASAAGVPEKGHDKIVSSNSRQADRSGSRPRTDTLSSREKSEHSTHEAERSAELNSKHTKGTVTSDENSKPVVMKCEKREAKSGAPDSVTVGAVDFPGKNTVGEDNFL</sequence>
<dbReference type="InterPro" id="IPR039515">
    <property type="entry name" value="NOT4_mRING-HC-C4C4"/>
</dbReference>
<proteinExistence type="predicted"/>
<feature type="compositionally biased region" description="Low complexity" evidence="9">
    <location>
        <begin position="224"/>
        <end position="233"/>
    </location>
</feature>
<dbReference type="InterPro" id="IPR039780">
    <property type="entry name" value="Mot2"/>
</dbReference>
<evidence type="ECO:0000256" key="3">
    <source>
        <dbReference type="ARBA" id="ARBA00022771"/>
    </source>
</evidence>
<dbReference type="Gene3D" id="3.30.40.10">
    <property type="entry name" value="Zinc/RING finger domain, C3HC4 (zinc finger)"/>
    <property type="match status" value="1"/>
</dbReference>
<dbReference type="GO" id="GO:0004842">
    <property type="term" value="F:ubiquitin-protein transferase activity"/>
    <property type="evidence" value="ECO:0007669"/>
    <property type="project" value="InterPro"/>
</dbReference>
<evidence type="ECO:0000256" key="2">
    <source>
        <dbReference type="ARBA" id="ARBA00022723"/>
    </source>
</evidence>
<evidence type="ECO:0000256" key="9">
    <source>
        <dbReference type="SAM" id="MobiDB-lite"/>
    </source>
</evidence>
<comment type="subcellular location">
    <subcellularLocation>
        <location evidence="1">Nucleus</location>
    </subcellularLocation>
</comment>
<dbReference type="CDD" id="cd16618">
    <property type="entry name" value="mRING-HC-C4C4_CNOT4"/>
    <property type="match status" value="1"/>
</dbReference>
<accession>A0A0M3IIA6</accession>
<dbReference type="Pfam" id="PF14570">
    <property type="entry name" value="zf-RING_4"/>
    <property type="match status" value="1"/>
</dbReference>
<evidence type="ECO:0000256" key="5">
    <source>
        <dbReference type="ARBA" id="ARBA00022884"/>
    </source>
</evidence>
<dbReference type="Gene3D" id="3.30.70.330">
    <property type="match status" value="1"/>
</dbReference>
<keyword evidence="6" id="KW-0175">Coiled coil</keyword>
<dbReference type="InterPro" id="IPR001841">
    <property type="entry name" value="Znf_RING"/>
</dbReference>
<dbReference type="PANTHER" id="PTHR12603:SF0">
    <property type="entry name" value="CCR4-NOT TRANSCRIPTION COMPLEX SUBUNIT 4"/>
    <property type="match status" value="1"/>
</dbReference>
<feature type="compositionally biased region" description="Basic and acidic residues" evidence="9">
    <location>
        <begin position="250"/>
        <end position="284"/>
    </location>
</feature>
<evidence type="ECO:0000259" key="10">
    <source>
        <dbReference type="PROSITE" id="PS50089"/>
    </source>
</evidence>
<protein>
    <submittedName>
        <fullName evidence="12">RING-type domain-containing protein</fullName>
    </submittedName>
</protein>
<evidence type="ECO:0000313" key="11">
    <source>
        <dbReference type="Proteomes" id="UP000036681"/>
    </source>
</evidence>
<keyword evidence="4" id="KW-0862">Zinc</keyword>
<dbReference type="GO" id="GO:0030014">
    <property type="term" value="C:CCR4-NOT complex"/>
    <property type="evidence" value="ECO:0007669"/>
    <property type="project" value="InterPro"/>
</dbReference>
<dbReference type="GO" id="GO:0003723">
    <property type="term" value="F:RNA binding"/>
    <property type="evidence" value="ECO:0007669"/>
    <property type="project" value="UniProtKB-KW"/>
</dbReference>
<dbReference type="PANTHER" id="PTHR12603">
    <property type="entry name" value="CCR4-NOT TRANSCRIPTION COMPLEX RELATED"/>
    <property type="match status" value="1"/>
</dbReference>
<dbReference type="GO" id="GO:0016567">
    <property type="term" value="P:protein ubiquitination"/>
    <property type="evidence" value="ECO:0007669"/>
    <property type="project" value="TreeGrafter"/>
</dbReference>
<feature type="domain" description="RING-type" evidence="10">
    <location>
        <begin position="32"/>
        <end position="75"/>
    </location>
</feature>
<dbReference type="FunFam" id="3.30.40.10:FF:000006">
    <property type="entry name" value="CCR4-NOT transcription complex subunit 4"/>
    <property type="match status" value="1"/>
</dbReference>
<dbReference type="GO" id="GO:0005634">
    <property type="term" value="C:nucleus"/>
    <property type="evidence" value="ECO:0007669"/>
    <property type="project" value="UniProtKB-SubCell"/>
</dbReference>
<evidence type="ECO:0000256" key="8">
    <source>
        <dbReference type="PROSITE-ProRule" id="PRU00175"/>
    </source>
</evidence>
<name>A0A0M3IIA6_ASCLU</name>
<keyword evidence="7" id="KW-0539">Nucleus</keyword>
<keyword evidence="2" id="KW-0479">Metal-binding</keyword>
<feature type="region of interest" description="Disordered" evidence="9">
    <location>
        <begin position="208"/>
        <end position="336"/>
    </location>
</feature>
<reference evidence="12" key="1">
    <citation type="submission" date="2017-02" db="UniProtKB">
        <authorList>
            <consortium name="WormBaseParasite"/>
        </authorList>
    </citation>
    <scope>IDENTIFICATION</scope>
</reference>
<evidence type="ECO:0000313" key="12">
    <source>
        <dbReference type="WBParaSite" id="ALUE_0001825501-mRNA-1"/>
    </source>
</evidence>
<keyword evidence="3 8" id="KW-0863">Zinc-finger</keyword>
<evidence type="ECO:0000256" key="6">
    <source>
        <dbReference type="ARBA" id="ARBA00023054"/>
    </source>
</evidence>
<dbReference type="GO" id="GO:0008270">
    <property type="term" value="F:zinc ion binding"/>
    <property type="evidence" value="ECO:0007669"/>
    <property type="project" value="UniProtKB-KW"/>
</dbReference>
<evidence type="ECO:0000256" key="7">
    <source>
        <dbReference type="ARBA" id="ARBA00023242"/>
    </source>
</evidence>
<evidence type="ECO:0000256" key="4">
    <source>
        <dbReference type="ARBA" id="ARBA00022833"/>
    </source>
</evidence>
<dbReference type="SUPFAM" id="SSF57850">
    <property type="entry name" value="RING/U-box"/>
    <property type="match status" value="1"/>
</dbReference>
<dbReference type="Proteomes" id="UP000036681">
    <property type="component" value="Unplaced"/>
</dbReference>
<dbReference type="InterPro" id="IPR013083">
    <property type="entry name" value="Znf_RING/FYVE/PHD"/>
</dbReference>
<evidence type="ECO:0000256" key="1">
    <source>
        <dbReference type="ARBA" id="ARBA00004123"/>
    </source>
</evidence>
<dbReference type="AlphaFoldDB" id="A0A0M3IIA6"/>
<dbReference type="PROSITE" id="PS50089">
    <property type="entry name" value="ZF_RING_2"/>
    <property type="match status" value="1"/>
</dbReference>
<keyword evidence="5" id="KW-0694">RNA-binding</keyword>
<organism evidence="11 12">
    <name type="scientific">Ascaris lumbricoides</name>
    <name type="common">Giant roundworm</name>
    <dbReference type="NCBI Taxonomy" id="6252"/>
    <lineage>
        <taxon>Eukaryota</taxon>
        <taxon>Metazoa</taxon>
        <taxon>Ecdysozoa</taxon>
        <taxon>Nematoda</taxon>
        <taxon>Chromadorea</taxon>
        <taxon>Rhabditida</taxon>
        <taxon>Spirurina</taxon>
        <taxon>Ascaridomorpha</taxon>
        <taxon>Ascaridoidea</taxon>
        <taxon>Ascarididae</taxon>
        <taxon>Ascaris</taxon>
    </lineage>
</organism>
<keyword evidence="11" id="KW-1185">Reference proteome</keyword>
<dbReference type="InterPro" id="IPR012677">
    <property type="entry name" value="Nucleotide-bd_a/b_plait_sf"/>
</dbReference>
<dbReference type="WBParaSite" id="ALUE_0001825501-mRNA-1">
    <property type="protein sequence ID" value="ALUE_0001825501-mRNA-1"/>
    <property type="gene ID" value="ALUE_0001825501"/>
</dbReference>